<dbReference type="GO" id="GO:0070628">
    <property type="term" value="F:proteasome binding"/>
    <property type="evidence" value="ECO:0007669"/>
    <property type="project" value="InterPro"/>
</dbReference>
<dbReference type="GO" id="GO:0005634">
    <property type="term" value="C:nucleus"/>
    <property type="evidence" value="ECO:0007669"/>
    <property type="project" value="TreeGrafter"/>
</dbReference>
<keyword evidence="4" id="KW-0234">DNA repair</keyword>
<evidence type="ECO:0000313" key="8">
    <source>
        <dbReference type="Proteomes" id="UP001141552"/>
    </source>
</evidence>
<keyword evidence="3" id="KW-0227">DNA damage</keyword>
<keyword evidence="2" id="KW-0677">Repeat</keyword>
<proteinExistence type="inferred from homology"/>
<dbReference type="GO" id="GO:0010499">
    <property type="term" value="P:proteasomal ubiquitin-independent protein catabolic process"/>
    <property type="evidence" value="ECO:0007669"/>
    <property type="project" value="TreeGrafter"/>
</dbReference>
<feature type="domain" description="Proteasome activator Blm10 middle HEAT repeats region" evidence="6">
    <location>
        <begin position="309"/>
        <end position="511"/>
    </location>
</feature>
<dbReference type="InterPro" id="IPR032430">
    <property type="entry name" value="Blm10_mid"/>
</dbReference>
<sequence>MHLYNAWLPPPVAEETKRERESFRRVVNSVKQYYRPEDPDSVYSTLKWISVLDLFVKAKSEVALEDVTQLVEIGLQLFNVSHGKLYAQVRWGNLLVRVLNKYRKKLSIKVQWRPFYDTLIHTHFTRNTGPEGWRLRQRHFETVTSLVRSCRRFFPAGSASEIWAEFTSLLENPWHNSSFEGSGFVRLFLPTNTENQDFYTNDWVRKSLDLWDSIPNCQFWNSQWVAVTARVIKNYNFVNWECFLPMLFTRYLNMFEVPVANGGGSYPFSVDVPRNTRFLFSNKTMAPTKAIAKSIVYLLKPGSSAQQHLEKLVNLLEQYYHPSNGGRWTYSLERFLLYLVITFQKRLQHEQQCSANDRQIELFLGELERASFVNVLLKLIDRGQYSKYEHLSETVATATSVLSYVEPALVLPFLVSRFHLALETMTATHQLKTAVMSVAFAGRPLFLSTLASGKQVDRSNADGSFLDLQVIALSNALLGMDANDPPKTLATMQLIGSIFSNIAILDDNMDELSFMPMIRFSEWLDEFLCRLFSLLQHLEPSSVLNEGLHSSATSGTFLVDDGPYYYCMLEILLGRLSKSLYNQALKKISKFIRTNILPGAIAEVGLLCCACIHSNPEEAVAALVEPVLSSIISSLEGTPVTGFGGRGIFDASISTKEKPTLSPALETAIDYQLKILSVAISFGGPALLRYRDQLKEAIMAAFECPSWKVNGAGDHALRSLLGSLVHYYPTDQYKCILRHHAAAALEEWISTKDFKSDQPLMGPKWHIPNEEEVQFANELLSLHFQSALDDLLKICQNKIHSDPGNEKEHLKVTLLRIHSSLQGVLSCLPDFSPSSRNGIVEDPSHTSFLIAGATGSRVGSTELREKASEIIHTACKYLLEEKSDDSILLFLIVRIMDALGNYGSSEYDEWSNHRQTWKLESAAIIEPPINFIVSSHSKGKRRPRWALIDKAYMHSTWRSSQSSYHLFRTSGNFSPSDHAILLMDDLLNLSLQSYETVRVIAGQALLKMIKRWPYMISKCVISLTENLRNPSSPEYAVLGSCAVLSTQTVLKHLTTDPKAFSSFLLGILSSSHHESLKAQKAINELFVKYNIYFSGVSKSIFRAADNNADGPDFTDLVSQIGSMSFDSTGLHWRYNLMANRVLLLLAMASRNAPNFSSKILGETAGHFLRNLKSQLPQTRILAISALNTLLKESPYKLSAEDHSAVPEESQADGKSSLEGALSEIFQEEGFFSDTLNSLSHVHIITDSENTSSRANAGNSSFQSLADKSITRFYFDFSSSWPRTPSWISLLGSDTFYSNFARIFKRLIQECGLPVLLALKSTLEDFANAKERSKQCVAAEALAGVLHSDVNGILGAWDNWMMAQLQSIILAQSVESIPEWAACIRYAVTGKGKYGTRVPLLRQQILECLMTPLPPAVTTTIVAKRYTFLSAALIEISPQRMPVAETELHKKLLNELLENMCHSSAQVREAIGVTLSVLCSNIRLHSSFHHDYLGQEENKDMNNHLEEESWVLFLTEGASGAVMNIQSSSVSDSSETLGNATMQNGDTKDDVKWMETLFHFIISTLKSGRSSYLLDVISQFIYPVISLQETSNKDLSTLAKASFELLKWRLFWEPHLQRVVSVILASANDPNWRTRSATLTYLRTFMYRHTFILSNVEKKQIWETVENLLRDNQVEASSYFNLEFTSNVREHAAAVLAGLMKGGDEDLARDFRNRAYMEANAIQRKRKKRNSETIQSIASIHGSVLALAASVLSVPYDMPSWLPEHVTLLARFGGEPSPVKSTVTKAVAEFRRTHADTWNFQKDSFTEEQLEVLADTSSSSSYFA</sequence>
<feature type="domain" description="Proteasome activator Blm10 middle HEAT repeats region" evidence="6">
    <location>
        <begin position="517"/>
        <end position="824"/>
    </location>
</feature>
<dbReference type="Pfam" id="PF11919">
    <property type="entry name" value="PSME4_C"/>
    <property type="match status" value="1"/>
</dbReference>
<evidence type="ECO:0000313" key="7">
    <source>
        <dbReference type="EMBL" id="KAJ4833536.1"/>
    </source>
</evidence>
<accession>A0A9Q0J8M3</accession>
<dbReference type="OrthoDB" id="17907at2759"/>
<comment type="similarity">
    <text evidence="1">Belongs to the BLM10 family.</text>
</comment>
<dbReference type="GO" id="GO:0016504">
    <property type="term" value="F:peptidase activator activity"/>
    <property type="evidence" value="ECO:0007669"/>
    <property type="project" value="InterPro"/>
</dbReference>
<dbReference type="Gene3D" id="1.25.10.10">
    <property type="entry name" value="Leucine-rich Repeat Variant"/>
    <property type="match status" value="1"/>
</dbReference>
<dbReference type="SUPFAM" id="SSF48371">
    <property type="entry name" value="ARM repeat"/>
    <property type="match status" value="1"/>
</dbReference>
<reference evidence="7" key="2">
    <citation type="journal article" date="2023" name="Plants (Basel)">
        <title>Annotation of the Turnera subulata (Passifloraceae) Draft Genome Reveals the S-Locus Evolved after the Divergence of Turneroideae from Passifloroideae in a Stepwise Manner.</title>
        <authorList>
            <person name="Henning P.M."/>
            <person name="Roalson E.H."/>
            <person name="Mir W."/>
            <person name="McCubbin A.G."/>
            <person name="Shore J.S."/>
        </authorList>
    </citation>
    <scope>NUCLEOTIDE SEQUENCE</scope>
    <source>
        <strain evidence="7">F60SS</strain>
    </source>
</reference>
<gene>
    <name evidence="7" type="ORF">Tsubulata_045180</name>
</gene>
<dbReference type="Pfam" id="PF16507">
    <property type="entry name" value="HEAT_PSME4_mid"/>
    <property type="match status" value="2"/>
</dbReference>
<evidence type="ECO:0000259" key="5">
    <source>
        <dbReference type="Pfam" id="PF11919"/>
    </source>
</evidence>
<dbReference type="Proteomes" id="UP001141552">
    <property type="component" value="Unassembled WGS sequence"/>
</dbReference>
<comment type="caution">
    <text evidence="7">The sequence shown here is derived from an EMBL/GenBank/DDBJ whole genome shotgun (WGS) entry which is preliminary data.</text>
</comment>
<dbReference type="InterPro" id="IPR021843">
    <property type="entry name" value="PSME4_C"/>
</dbReference>
<evidence type="ECO:0008006" key="9">
    <source>
        <dbReference type="Google" id="ProtNLM"/>
    </source>
</evidence>
<dbReference type="InterPro" id="IPR011989">
    <property type="entry name" value="ARM-like"/>
</dbReference>
<dbReference type="InterPro" id="IPR016024">
    <property type="entry name" value="ARM-type_fold"/>
</dbReference>
<evidence type="ECO:0000256" key="2">
    <source>
        <dbReference type="ARBA" id="ARBA00022737"/>
    </source>
</evidence>
<evidence type="ECO:0000259" key="6">
    <source>
        <dbReference type="Pfam" id="PF16507"/>
    </source>
</evidence>
<dbReference type="PANTHER" id="PTHR32170:SF3">
    <property type="entry name" value="PROTEASOME ACTIVATOR COMPLEX SUBUNIT 4"/>
    <property type="match status" value="1"/>
</dbReference>
<protein>
    <recommendedName>
        <fullName evidence="9">Proteasome activator subunit 4</fullName>
    </recommendedName>
</protein>
<feature type="domain" description="Proteasome activator complex subunit 4 C-terminal" evidence="5">
    <location>
        <begin position="1738"/>
        <end position="1823"/>
    </location>
</feature>
<dbReference type="GO" id="GO:0005829">
    <property type="term" value="C:cytosol"/>
    <property type="evidence" value="ECO:0007669"/>
    <property type="project" value="TreeGrafter"/>
</dbReference>
<reference evidence="7" key="1">
    <citation type="submission" date="2022-02" db="EMBL/GenBank/DDBJ databases">
        <authorList>
            <person name="Henning P.M."/>
            <person name="McCubbin A.G."/>
            <person name="Shore J.S."/>
        </authorList>
    </citation>
    <scope>NUCLEOTIDE SEQUENCE</scope>
    <source>
        <strain evidence="7">F60SS</strain>
        <tissue evidence="7">Leaves</tissue>
    </source>
</reference>
<dbReference type="PANTHER" id="PTHR32170">
    <property type="entry name" value="PROTEASOME ACTIVATOR COMPLEX SUBUNIT 4"/>
    <property type="match status" value="1"/>
</dbReference>
<dbReference type="EMBL" id="JAKUCV010004923">
    <property type="protein sequence ID" value="KAJ4833536.1"/>
    <property type="molecule type" value="Genomic_DNA"/>
</dbReference>
<evidence type="ECO:0000256" key="3">
    <source>
        <dbReference type="ARBA" id="ARBA00022763"/>
    </source>
</evidence>
<evidence type="ECO:0000256" key="4">
    <source>
        <dbReference type="ARBA" id="ARBA00023204"/>
    </source>
</evidence>
<name>A0A9Q0J8M3_9ROSI</name>
<organism evidence="7 8">
    <name type="scientific">Turnera subulata</name>
    <dbReference type="NCBI Taxonomy" id="218843"/>
    <lineage>
        <taxon>Eukaryota</taxon>
        <taxon>Viridiplantae</taxon>
        <taxon>Streptophyta</taxon>
        <taxon>Embryophyta</taxon>
        <taxon>Tracheophyta</taxon>
        <taxon>Spermatophyta</taxon>
        <taxon>Magnoliopsida</taxon>
        <taxon>eudicotyledons</taxon>
        <taxon>Gunneridae</taxon>
        <taxon>Pentapetalae</taxon>
        <taxon>rosids</taxon>
        <taxon>fabids</taxon>
        <taxon>Malpighiales</taxon>
        <taxon>Passifloraceae</taxon>
        <taxon>Turnera</taxon>
    </lineage>
</organism>
<evidence type="ECO:0000256" key="1">
    <source>
        <dbReference type="ARBA" id="ARBA00005739"/>
    </source>
</evidence>
<dbReference type="InterPro" id="IPR035309">
    <property type="entry name" value="PSME4"/>
</dbReference>
<keyword evidence="8" id="KW-1185">Reference proteome</keyword>
<dbReference type="GO" id="GO:0006281">
    <property type="term" value="P:DNA repair"/>
    <property type="evidence" value="ECO:0007669"/>
    <property type="project" value="UniProtKB-KW"/>
</dbReference>